<gene>
    <name evidence="2" type="ordered locus">Dalk_5245</name>
</gene>
<feature type="compositionally biased region" description="Polar residues" evidence="1">
    <location>
        <begin position="129"/>
        <end position="147"/>
    </location>
</feature>
<evidence type="ECO:0000256" key="1">
    <source>
        <dbReference type="SAM" id="MobiDB-lite"/>
    </source>
</evidence>
<dbReference type="Proteomes" id="UP000000739">
    <property type="component" value="Chromosome"/>
</dbReference>
<dbReference type="EMBL" id="CP001322">
    <property type="protein sequence ID" value="ACL06915.1"/>
    <property type="molecule type" value="Genomic_DNA"/>
</dbReference>
<proteinExistence type="predicted"/>
<dbReference type="HOGENOM" id="CLU_929762_0_0_7"/>
<name>B8FED4_DESAL</name>
<accession>B8FED4</accession>
<feature type="region of interest" description="Disordered" evidence="1">
    <location>
        <begin position="161"/>
        <end position="193"/>
    </location>
</feature>
<protein>
    <submittedName>
        <fullName evidence="2">Uncharacterized protein</fullName>
    </submittedName>
</protein>
<dbReference type="AlphaFoldDB" id="B8FED4"/>
<evidence type="ECO:0000313" key="3">
    <source>
        <dbReference type="Proteomes" id="UP000000739"/>
    </source>
</evidence>
<feature type="region of interest" description="Disordered" evidence="1">
    <location>
        <begin position="120"/>
        <end position="147"/>
    </location>
</feature>
<evidence type="ECO:0000313" key="2">
    <source>
        <dbReference type="EMBL" id="ACL06915.1"/>
    </source>
</evidence>
<feature type="compositionally biased region" description="Polar residues" evidence="1">
    <location>
        <begin position="163"/>
        <end position="178"/>
    </location>
</feature>
<keyword evidence="3" id="KW-1185">Reference proteome</keyword>
<dbReference type="KEGG" id="dal:Dalk_5245"/>
<organism evidence="2 3">
    <name type="scientific">Desulfatibacillum aliphaticivorans</name>
    <dbReference type="NCBI Taxonomy" id="218208"/>
    <lineage>
        <taxon>Bacteria</taxon>
        <taxon>Pseudomonadati</taxon>
        <taxon>Thermodesulfobacteriota</taxon>
        <taxon>Desulfobacteria</taxon>
        <taxon>Desulfobacterales</taxon>
        <taxon>Desulfatibacillaceae</taxon>
        <taxon>Desulfatibacillum</taxon>
    </lineage>
</organism>
<dbReference type="eggNOG" id="ENOG5034683">
    <property type="taxonomic scope" value="Bacteria"/>
</dbReference>
<reference evidence="2 3" key="1">
    <citation type="journal article" date="2012" name="Environ. Microbiol.">
        <title>The genome sequence of Desulfatibacillum alkenivorans AK-01: a blueprint for anaerobic alkane oxidation.</title>
        <authorList>
            <person name="Callaghan A.V."/>
            <person name="Morris B.E."/>
            <person name="Pereira I.A."/>
            <person name="McInerney M.J."/>
            <person name="Austin R.N."/>
            <person name="Groves J.T."/>
            <person name="Kukor J.J."/>
            <person name="Suflita J.M."/>
            <person name="Young L.Y."/>
            <person name="Zylstra G.J."/>
            <person name="Wawrik B."/>
        </authorList>
    </citation>
    <scope>NUCLEOTIDE SEQUENCE [LARGE SCALE GENOMIC DNA]</scope>
    <source>
        <strain evidence="2 3">AK-01</strain>
    </source>
</reference>
<sequence>MTLLTLFRDRGTALSEPFIKFMRSREAEQLMGDPAAFTLLAQIAYRAKRTNGVCMTSLEPGQALIGDHKSVGLTQKAYRLAKKRLEKYGLATFQGTNKGTIASMQNGLIFEINAENLPENRGQARGKQGASQETIQGASSNIDENNLNSIGYNKNKVLEGQAEGQSKETQGVSDGATNKNKEERNNNLSANSAKADSQVSEFFELLKRYPDHRLIQDAFSAIAVTRKSGKVSDSILLAELRYWDQFSVEKVERSILAYIDGCHHLDGKKENYLRGIMRNDNGAAIKGHGQHHGGSSIVS</sequence>